<dbReference type="EMBL" id="LXQA010510952">
    <property type="protein sequence ID" value="MCI56351.1"/>
    <property type="molecule type" value="Genomic_DNA"/>
</dbReference>
<evidence type="ECO:0000313" key="1">
    <source>
        <dbReference type="EMBL" id="MCI56351.1"/>
    </source>
</evidence>
<reference evidence="1 2" key="1">
    <citation type="journal article" date="2018" name="Front. Plant Sci.">
        <title>Red Clover (Trifolium pratense) and Zigzag Clover (T. medium) - A Picture of Genomic Similarities and Differences.</title>
        <authorList>
            <person name="Dluhosova J."/>
            <person name="Istvanek J."/>
            <person name="Nedelnik J."/>
            <person name="Repkova J."/>
        </authorList>
    </citation>
    <scope>NUCLEOTIDE SEQUENCE [LARGE SCALE GENOMIC DNA]</scope>
    <source>
        <strain evidence="2">cv. 10/8</strain>
        <tissue evidence="1">Leaf</tissue>
    </source>
</reference>
<evidence type="ECO:0000313" key="2">
    <source>
        <dbReference type="Proteomes" id="UP000265520"/>
    </source>
</evidence>
<accession>A0A392T5H1</accession>
<sequence>VGVEGIEEAVRRFTREEVYSTERIAVESVGVVGQEERWEYAVVYRLPPVE</sequence>
<proteinExistence type="predicted"/>
<organism evidence="1 2">
    <name type="scientific">Trifolium medium</name>
    <dbReference type="NCBI Taxonomy" id="97028"/>
    <lineage>
        <taxon>Eukaryota</taxon>
        <taxon>Viridiplantae</taxon>
        <taxon>Streptophyta</taxon>
        <taxon>Embryophyta</taxon>
        <taxon>Tracheophyta</taxon>
        <taxon>Spermatophyta</taxon>
        <taxon>Magnoliopsida</taxon>
        <taxon>eudicotyledons</taxon>
        <taxon>Gunneridae</taxon>
        <taxon>Pentapetalae</taxon>
        <taxon>rosids</taxon>
        <taxon>fabids</taxon>
        <taxon>Fabales</taxon>
        <taxon>Fabaceae</taxon>
        <taxon>Papilionoideae</taxon>
        <taxon>50 kb inversion clade</taxon>
        <taxon>NPAAA clade</taxon>
        <taxon>Hologalegina</taxon>
        <taxon>IRL clade</taxon>
        <taxon>Trifolieae</taxon>
        <taxon>Trifolium</taxon>
    </lineage>
</organism>
<keyword evidence="2" id="KW-1185">Reference proteome</keyword>
<feature type="non-terminal residue" evidence="1">
    <location>
        <position position="1"/>
    </location>
</feature>
<name>A0A392T5H1_9FABA</name>
<comment type="caution">
    <text evidence="1">The sequence shown here is derived from an EMBL/GenBank/DDBJ whole genome shotgun (WGS) entry which is preliminary data.</text>
</comment>
<dbReference type="AlphaFoldDB" id="A0A392T5H1"/>
<protein>
    <submittedName>
        <fullName evidence="1">Uncharacterized protein</fullName>
    </submittedName>
</protein>
<dbReference type="Proteomes" id="UP000265520">
    <property type="component" value="Unassembled WGS sequence"/>
</dbReference>